<evidence type="ECO:0000313" key="15">
    <source>
        <dbReference type="EMBL" id="KAL0071717.1"/>
    </source>
</evidence>
<keyword evidence="7 15" id="KW-0808">Transferase</keyword>
<proteinExistence type="inferred from homology"/>
<accession>A0ABR3ACP7</accession>
<evidence type="ECO:0000256" key="1">
    <source>
        <dbReference type="ARBA" id="ARBA00004477"/>
    </source>
</evidence>
<evidence type="ECO:0000256" key="7">
    <source>
        <dbReference type="ARBA" id="ARBA00022679"/>
    </source>
</evidence>
<evidence type="ECO:0000256" key="6">
    <source>
        <dbReference type="ARBA" id="ARBA00022676"/>
    </source>
</evidence>
<evidence type="ECO:0000256" key="8">
    <source>
        <dbReference type="ARBA" id="ARBA00022692"/>
    </source>
</evidence>
<evidence type="ECO:0000256" key="10">
    <source>
        <dbReference type="ARBA" id="ARBA00022989"/>
    </source>
</evidence>
<evidence type="ECO:0000256" key="11">
    <source>
        <dbReference type="ARBA" id="ARBA00023136"/>
    </source>
</evidence>
<feature type="transmembrane region" description="Helical" evidence="14">
    <location>
        <begin position="77"/>
        <end position="96"/>
    </location>
</feature>
<comment type="caution">
    <text evidence="14">Lacks conserved residue(s) required for the propagation of feature annotation.</text>
</comment>
<protein>
    <recommendedName>
        <fullName evidence="5 14">Dol-P-Glc:Glc(2)Man(9)GlcNAc(2)-PP-Dol alpha-1,2-glucosyltransferase</fullName>
        <ecNumber evidence="4 14">2.4.1.256</ecNumber>
    </recommendedName>
</protein>
<dbReference type="Proteomes" id="UP001437256">
    <property type="component" value="Unassembled WGS sequence"/>
</dbReference>
<comment type="similarity">
    <text evidence="3 14">Belongs to the ALG10 glucosyltransferase family.</text>
</comment>
<keyword evidence="10 14" id="KW-1133">Transmembrane helix</keyword>
<evidence type="ECO:0000256" key="12">
    <source>
        <dbReference type="ARBA" id="ARBA00044727"/>
    </source>
</evidence>
<dbReference type="EC" id="2.4.1.256" evidence="4 14"/>
<sequence>MSSYFILYCGLCVTILKEVNRLVDEPYMDEPFHIPQAQAYCRGEFDKWDPKITTPPGLYIMSLIFKRIFMFKCNLQMLRLTTLLSLLALPIALTRLVCFHKRIRPPSSLLAPSPEAILLSFFPIGWFFGFLYYTEVPSLVLVVLTVVAASEERHWLASVFGLLSCTFRQTNIIWVLYAFATSQLTLLRWQRAPPGSPPPPRLHDPPALAASPVDIFKAVLSAPHVIPGLLPSFVPYTLVLASFAAFVVWNGGIVLGDKSNHIPVMHIPQIYYFAASAAAFGWPVLISGIGGFLGLAREIYNRMFGSKTRVLVHATIMGAMAVTVKLFTIHHPFLLSDNRHYTFYVWHRIYMFHWTAPYLLIPGYLACAWAWFLRVGTEQSILQTLVLPVLASLTLLPTPLLEPRYFLISYILLRSQITDAPGWALGLEAAWYGFINLVTMGVFLYLPREGVGRFMW</sequence>
<dbReference type="EMBL" id="JBBXMP010000002">
    <property type="protein sequence ID" value="KAL0071717.1"/>
    <property type="molecule type" value="Genomic_DNA"/>
</dbReference>
<evidence type="ECO:0000256" key="13">
    <source>
        <dbReference type="ARBA" id="ARBA00048064"/>
    </source>
</evidence>
<evidence type="ECO:0000256" key="4">
    <source>
        <dbReference type="ARBA" id="ARBA00011967"/>
    </source>
</evidence>
<name>A0ABR3ACP7_9AGAR</name>
<feature type="transmembrane region" description="Helical" evidence="14">
    <location>
        <begin position="349"/>
        <end position="373"/>
    </location>
</feature>
<dbReference type="PANTHER" id="PTHR12989">
    <property type="entry name" value="ALPHA-1,2-GLUCOSYLTRANSFERASE ALG10"/>
    <property type="match status" value="1"/>
</dbReference>
<comment type="function">
    <text evidence="12">Dol-P-Glc:Glc(2)Man(9)GlcNAc(2)-PP-Dol alpha-1,2-glucosyltransferase that operates in the biosynthetic pathway of dolichol-linked oligosaccharides, the glycan precursors employed in protein asparagine (N)-glycosylation. The assembly of dolichol-linked oligosaccharides begins on the cytosolic side of the endoplasmic reticulum membrane and finishes in its lumen. The sequential addition of sugars to dolichol pyrophosphate produces dolichol-linked oligosaccharides containing fourteen sugars, including two GlcNAcs, nine mannoses and three glucoses. Once assembled, the oligosaccharide is transferred from the lipid to nascent proteins by oligosaccharyltransferases. In the lumen of the endoplasmic reticulum, adds the third and last glucose residue from dolichyl phosphate glucose (Dol-P-Glc) onto the lipid-linked oligosaccharide intermediate Glc(2)Man(9)GlcNAc(2)-PP-Dol to produce Glc(3)Man(9)GlcNAc(2)-PP-Dol.</text>
</comment>
<comment type="catalytic activity">
    <reaction evidence="13">
        <text>an alpha-D-Glc-(1-&gt;3)-alpha-D-Glc-(1-&gt;3)-alpha-D-Man-(1-&gt;2)-alpha-D-Man-(1-&gt;2)-alpha-D-Man-(1-&gt;3)-[alpha-D-Man-(1-&gt;2)-alpha-D-Man-(1-&gt;3)-[alpha-D-Man-(1-&gt;2)-alpha-D-Man-(1-&gt;6)]-alpha-D-Man-(1-&gt;6)]-beta-D-Man-(1-&gt;4)-beta-D-GlcNAc-(1-&gt;4)-alpha-D-GlcNAc-diphospho-di-trans,poly-cis-dolichol + a di-trans,poly-cis-dolichyl beta-D-glucosyl phosphate = a alpha-D-Glc-(1-&gt;2)-alpha-D-Glc-(1-&gt;3)-alpha-D-Glc-(1-&gt;3)-alpha-D-Man-(1-&gt;2)-alpha-D-Man-(1-&gt;2)-alpha-D-Man-(1-&gt;3)-[alpha-D-Man-(1-&gt;2)-alpha-D-Man-(1-&gt;3)-[alpha-D-Man-(1-&gt;2)-alpha-D-Man-(1-&gt;6)]-alpha-D-Man-(1-&gt;6)]-beta-D-Man-(1-&gt;4)-beta-D-GlcNAc-(1-&gt;4)-alpha-D-GlcNAc-diphospho-di-trans,poly-cis-dolichol + a di-trans,poly-cis-dolichyl phosphate + H(+)</text>
        <dbReference type="Rhea" id="RHEA:29543"/>
        <dbReference type="Rhea" id="RHEA-COMP:19498"/>
        <dbReference type="Rhea" id="RHEA-COMP:19502"/>
        <dbReference type="Rhea" id="RHEA-COMP:19512"/>
        <dbReference type="Rhea" id="RHEA-COMP:19522"/>
        <dbReference type="ChEBI" id="CHEBI:15378"/>
        <dbReference type="ChEBI" id="CHEBI:57525"/>
        <dbReference type="ChEBI" id="CHEBI:57683"/>
        <dbReference type="ChEBI" id="CHEBI:132522"/>
        <dbReference type="ChEBI" id="CHEBI:132523"/>
        <dbReference type="EC" id="2.4.1.256"/>
    </reaction>
    <physiologicalReaction direction="left-to-right" evidence="13">
        <dbReference type="Rhea" id="RHEA:29544"/>
    </physiologicalReaction>
</comment>
<keyword evidence="6 14" id="KW-0328">Glycosyltransferase</keyword>
<comment type="caution">
    <text evidence="15">The sequence shown here is derived from an EMBL/GenBank/DDBJ whole genome shotgun (WGS) entry which is preliminary data.</text>
</comment>
<keyword evidence="8 14" id="KW-0812">Transmembrane</keyword>
<reference evidence="15 16" key="1">
    <citation type="submission" date="2024-05" db="EMBL/GenBank/DDBJ databases">
        <title>A draft genome resource for the thread blight pathogen Marasmius tenuissimus strain MS-2.</title>
        <authorList>
            <person name="Yulfo-Soto G.E."/>
            <person name="Baruah I.K."/>
            <person name="Amoako-Attah I."/>
            <person name="Bukari Y."/>
            <person name="Meinhardt L.W."/>
            <person name="Bailey B.A."/>
            <person name="Cohen S.P."/>
        </authorList>
    </citation>
    <scope>NUCLEOTIDE SEQUENCE [LARGE SCALE GENOMIC DNA]</scope>
    <source>
        <strain evidence="15 16">MS-2</strain>
    </source>
</reference>
<dbReference type="Pfam" id="PF04922">
    <property type="entry name" value="DIE2_ALG10"/>
    <property type="match status" value="1"/>
</dbReference>
<feature type="transmembrane region" description="Helical" evidence="14">
    <location>
        <begin position="308"/>
        <end position="329"/>
    </location>
</feature>
<evidence type="ECO:0000256" key="14">
    <source>
        <dbReference type="PIRNR" id="PIRNR028810"/>
    </source>
</evidence>
<evidence type="ECO:0000313" key="16">
    <source>
        <dbReference type="Proteomes" id="UP001437256"/>
    </source>
</evidence>
<keyword evidence="9" id="KW-0256">Endoplasmic reticulum</keyword>
<keyword evidence="11 14" id="KW-0472">Membrane</keyword>
<evidence type="ECO:0000256" key="2">
    <source>
        <dbReference type="ARBA" id="ARBA00004922"/>
    </source>
</evidence>
<feature type="transmembrane region" description="Helical" evidence="14">
    <location>
        <begin position="233"/>
        <end position="250"/>
    </location>
</feature>
<evidence type="ECO:0000256" key="9">
    <source>
        <dbReference type="ARBA" id="ARBA00022824"/>
    </source>
</evidence>
<feature type="transmembrane region" description="Helical" evidence="14">
    <location>
        <begin position="429"/>
        <end position="446"/>
    </location>
</feature>
<feature type="transmembrane region" description="Helical" evidence="14">
    <location>
        <begin position="270"/>
        <end position="296"/>
    </location>
</feature>
<comment type="pathway">
    <text evidence="2">Protein modification; protein glycosylation.</text>
</comment>
<evidence type="ECO:0000256" key="3">
    <source>
        <dbReference type="ARBA" id="ARBA00010600"/>
    </source>
</evidence>
<feature type="transmembrane region" description="Helical" evidence="14">
    <location>
        <begin position="154"/>
        <end position="180"/>
    </location>
</feature>
<dbReference type="PIRSF" id="PIRSF028810">
    <property type="entry name" value="Alpha1_2_glucosyltferase_Alg10"/>
    <property type="match status" value="1"/>
</dbReference>
<feature type="transmembrane region" description="Helical" evidence="14">
    <location>
        <begin position="380"/>
        <end position="400"/>
    </location>
</feature>
<keyword evidence="16" id="KW-1185">Reference proteome</keyword>
<organism evidence="15 16">
    <name type="scientific">Marasmius tenuissimus</name>
    <dbReference type="NCBI Taxonomy" id="585030"/>
    <lineage>
        <taxon>Eukaryota</taxon>
        <taxon>Fungi</taxon>
        <taxon>Dikarya</taxon>
        <taxon>Basidiomycota</taxon>
        <taxon>Agaricomycotina</taxon>
        <taxon>Agaricomycetes</taxon>
        <taxon>Agaricomycetidae</taxon>
        <taxon>Agaricales</taxon>
        <taxon>Marasmiineae</taxon>
        <taxon>Marasmiaceae</taxon>
        <taxon>Marasmius</taxon>
    </lineage>
</organism>
<dbReference type="GO" id="GO:0106073">
    <property type="term" value="F:dolichyl pyrophosphate Glc2Man9GlcNAc2 alpha-1,2-glucosyltransferase activity"/>
    <property type="evidence" value="ECO:0007669"/>
    <property type="project" value="UniProtKB-EC"/>
</dbReference>
<comment type="subcellular location">
    <subcellularLocation>
        <location evidence="1">Endoplasmic reticulum membrane</location>
        <topology evidence="1">Multi-pass membrane protein</topology>
    </subcellularLocation>
</comment>
<evidence type="ECO:0000256" key="5">
    <source>
        <dbReference type="ARBA" id="ARBA00018512"/>
    </source>
</evidence>
<dbReference type="PANTHER" id="PTHR12989:SF10">
    <property type="entry name" value="DOL-P-GLC:GLC(2)MAN(9)GLCNAC(2)-PP-DOL ALPHA-1,2-GLUCOSYLTRANSFERASE-RELATED"/>
    <property type="match status" value="1"/>
</dbReference>
<dbReference type="InterPro" id="IPR016900">
    <property type="entry name" value="Alg10"/>
</dbReference>
<gene>
    <name evidence="15" type="primary">ALG10</name>
    <name evidence="15" type="ORF">AAF712_000639</name>
</gene>